<dbReference type="EMBL" id="CAKXAJ010018350">
    <property type="protein sequence ID" value="CAH2217642.1"/>
    <property type="molecule type" value="Genomic_DNA"/>
</dbReference>
<name>A0A8S4QVU8_9NEOP</name>
<dbReference type="AlphaFoldDB" id="A0A8S4QVU8"/>
<reference evidence="1" key="1">
    <citation type="submission" date="2022-03" db="EMBL/GenBank/DDBJ databases">
        <authorList>
            <person name="Lindestad O."/>
        </authorList>
    </citation>
    <scope>NUCLEOTIDE SEQUENCE</scope>
</reference>
<evidence type="ECO:0000313" key="1">
    <source>
        <dbReference type="EMBL" id="CAH2217642.1"/>
    </source>
</evidence>
<accession>A0A8S4QVU8</accession>
<sequence>MNIDKTQVRCPDNITHITVHSCQVKCVSEYVYLGKNNNFKQGGTKKRSHTHPTREVAFKKGYTPLFLKRKVFDQCAPPTMTYGAKTWTLKKGGAPTQSCSANNGKSDVRIVSIR</sequence>
<protein>
    <submittedName>
        <fullName evidence="1">Jg1228 protein</fullName>
    </submittedName>
</protein>
<evidence type="ECO:0000313" key="2">
    <source>
        <dbReference type="Proteomes" id="UP000838756"/>
    </source>
</evidence>
<dbReference type="Proteomes" id="UP000838756">
    <property type="component" value="Unassembled WGS sequence"/>
</dbReference>
<keyword evidence="2" id="KW-1185">Reference proteome</keyword>
<organism evidence="1 2">
    <name type="scientific">Pararge aegeria aegeria</name>
    <dbReference type="NCBI Taxonomy" id="348720"/>
    <lineage>
        <taxon>Eukaryota</taxon>
        <taxon>Metazoa</taxon>
        <taxon>Ecdysozoa</taxon>
        <taxon>Arthropoda</taxon>
        <taxon>Hexapoda</taxon>
        <taxon>Insecta</taxon>
        <taxon>Pterygota</taxon>
        <taxon>Neoptera</taxon>
        <taxon>Endopterygota</taxon>
        <taxon>Lepidoptera</taxon>
        <taxon>Glossata</taxon>
        <taxon>Ditrysia</taxon>
        <taxon>Papilionoidea</taxon>
        <taxon>Nymphalidae</taxon>
        <taxon>Satyrinae</taxon>
        <taxon>Satyrini</taxon>
        <taxon>Parargina</taxon>
        <taxon>Pararge</taxon>
    </lineage>
</organism>
<comment type="caution">
    <text evidence="1">The sequence shown here is derived from an EMBL/GenBank/DDBJ whole genome shotgun (WGS) entry which is preliminary data.</text>
</comment>
<proteinExistence type="predicted"/>
<gene>
    <name evidence="1" type="primary">jg1228</name>
    <name evidence="1" type="ORF">PAEG_LOCUS5526</name>
</gene>